<evidence type="ECO:0000256" key="4">
    <source>
        <dbReference type="ARBA" id="ARBA00023002"/>
    </source>
</evidence>
<feature type="domain" description="Moybdenum cofactor oxidoreductase dimerisation" evidence="6">
    <location>
        <begin position="299"/>
        <end position="401"/>
    </location>
</feature>
<dbReference type="InterPro" id="IPR036374">
    <property type="entry name" value="OxRdtase_Mopterin-bd_sf"/>
</dbReference>
<dbReference type="PRINTS" id="PR00407">
    <property type="entry name" value="EUMOPTERIN"/>
</dbReference>
<dbReference type="InterPro" id="IPR008335">
    <property type="entry name" value="Mopterin_OxRdtase_euk"/>
</dbReference>
<keyword evidence="4" id="KW-0560">Oxidoreductase</keyword>
<dbReference type="PANTHER" id="PTHR19372:SF7">
    <property type="entry name" value="SULFITE OXIDASE, MITOCHONDRIAL"/>
    <property type="match status" value="1"/>
</dbReference>
<dbReference type="InterPro" id="IPR006311">
    <property type="entry name" value="TAT_signal"/>
</dbReference>
<name>A0ABV6D0Y2_9SPHN</name>
<dbReference type="InterPro" id="IPR014756">
    <property type="entry name" value="Ig_E-set"/>
</dbReference>
<dbReference type="PANTHER" id="PTHR19372">
    <property type="entry name" value="SULFITE REDUCTASE"/>
    <property type="match status" value="1"/>
</dbReference>
<dbReference type="PROSITE" id="PS51318">
    <property type="entry name" value="TAT"/>
    <property type="match status" value="1"/>
</dbReference>
<comment type="cofactor">
    <cofactor evidence="1">
        <name>Mo-molybdopterin</name>
        <dbReference type="ChEBI" id="CHEBI:71302"/>
    </cofactor>
</comment>
<evidence type="ECO:0000313" key="8">
    <source>
        <dbReference type="Proteomes" id="UP001589798"/>
    </source>
</evidence>
<evidence type="ECO:0000259" key="5">
    <source>
        <dbReference type="Pfam" id="PF00174"/>
    </source>
</evidence>
<dbReference type="Gene3D" id="2.60.40.650">
    <property type="match status" value="1"/>
</dbReference>
<dbReference type="RefSeq" id="WP_379488927.1">
    <property type="nucleotide sequence ID" value="NZ_JBHLWK010000025.1"/>
</dbReference>
<feature type="domain" description="Oxidoreductase molybdopterin-binding" evidence="5">
    <location>
        <begin position="98"/>
        <end position="267"/>
    </location>
</feature>
<keyword evidence="8" id="KW-1185">Reference proteome</keyword>
<evidence type="ECO:0000256" key="2">
    <source>
        <dbReference type="ARBA" id="ARBA00022505"/>
    </source>
</evidence>
<evidence type="ECO:0000313" key="7">
    <source>
        <dbReference type="EMBL" id="MFC0206307.1"/>
    </source>
</evidence>
<dbReference type="Gene3D" id="3.90.420.10">
    <property type="entry name" value="Oxidoreductase, molybdopterin-binding domain"/>
    <property type="match status" value="1"/>
</dbReference>
<evidence type="ECO:0000256" key="3">
    <source>
        <dbReference type="ARBA" id="ARBA00022723"/>
    </source>
</evidence>
<gene>
    <name evidence="7" type="ORF">ACFFJC_18735</name>
</gene>
<keyword evidence="3" id="KW-0479">Metal-binding</keyword>
<comment type="caution">
    <text evidence="7">The sequence shown here is derived from an EMBL/GenBank/DDBJ whole genome shotgun (WGS) entry which is preliminary data.</text>
</comment>
<dbReference type="SUPFAM" id="SSF81296">
    <property type="entry name" value="E set domains"/>
    <property type="match status" value="1"/>
</dbReference>
<protein>
    <submittedName>
        <fullName evidence="7">Molybdopterin-dependent oxidoreductase</fullName>
    </submittedName>
</protein>
<organism evidence="7 8">
    <name type="scientific">Novosphingobium soli</name>
    <dbReference type="NCBI Taxonomy" id="574956"/>
    <lineage>
        <taxon>Bacteria</taxon>
        <taxon>Pseudomonadati</taxon>
        <taxon>Pseudomonadota</taxon>
        <taxon>Alphaproteobacteria</taxon>
        <taxon>Sphingomonadales</taxon>
        <taxon>Sphingomonadaceae</taxon>
        <taxon>Novosphingobium</taxon>
    </lineage>
</organism>
<dbReference type="InterPro" id="IPR005066">
    <property type="entry name" value="MoCF_OxRdtse_dimer"/>
</dbReference>
<dbReference type="Pfam" id="PF00174">
    <property type="entry name" value="Oxidored_molyb"/>
    <property type="match status" value="1"/>
</dbReference>
<keyword evidence="2" id="KW-0500">Molybdenum</keyword>
<dbReference type="InterPro" id="IPR000572">
    <property type="entry name" value="OxRdtase_Mopterin-bd_dom"/>
</dbReference>
<reference evidence="7 8" key="1">
    <citation type="submission" date="2024-09" db="EMBL/GenBank/DDBJ databases">
        <authorList>
            <person name="Sun Q."/>
            <person name="Mori K."/>
        </authorList>
    </citation>
    <scope>NUCLEOTIDE SEQUENCE [LARGE SCALE GENOMIC DNA]</scope>
    <source>
        <strain evidence="7 8">CCM 7706</strain>
    </source>
</reference>
<sequence length="411" mass="44369">MDGFDSLLAGRLARRRLLGAGAVAGLGATSALAQAGGLVRLGMTGGPDERPLASDFPGKGPMIVQRNRPVLLESPMSVFDEHVFTPNDRFYVRWHWADIPLEVDVDAFRLTVGGQVGKPLSISLPELLRLPRIAYAAVNQCSGNSRGFFSPRVPGAQWAHGAMGNAVWKGVALRTVLEMAGVKPGAAAVRFGGLDRPLTAVDDFDKSLELDHANDGEVMIAFAMNGEQLPMLNGFPLRLVVPGWYSTYWIKALSEIEVLAAPDDNYWMTKAYKIPTAPQADVPPGAKDFPTEPISRMIPRSWITNVVEGTALPHRDTLPVRGIAMGGDQGVAKVEVSADGGHTWSPAQLGTDEGRYSFRRFSIDLPTPAKGELALMARCTNTKGEGQPMEPNWNPGGYMRGCVETVRARIV</sequence>
<dbReference type="EMBL" id="JBHLWK010000025">
    <property type="protein sequence ID" value="MFC0206307.1"/>
    <property type="molecule type" value="Genomic_DNA"/>
</dbReference>
<proteinExistence type="predicted"/>
<dbReference type="SUPFAM" id="SSF56524">
    <property type="entry name" value="Oxidoreductase molybdopterin-binding domain"/>
    <property type="match status" value="1"/>
</dbReference>
<accession>A0ABV6D0Y2</accession>
<dbReference type="Pfam" id="PF03404">
    <property type="entry name" value="Mo-co_dimer"/>
    <property type="match status" value="1"/>
</dbReference>
<evidence type="ECO:0000259" key="6">
    <source>
        <dbReference type="Pfam" id="PF03404"/>
    </source>
</evidence>
<evidence type="ECO:0000256" key="1">
    <source>
        <dbReference type="ARBA" id="ARBA00001924"/>
    </source>
</evidence>
<dbReference type="Proteomes" id="UP001589798">
    <property type="component" value="Unassembled WGS sequence"/>
</dbReference>